<name>A0AAW1IFF3_POPJA</name>
<dbReference type="InterPro" id="IPR001680">
    <property type="entry name" value="WD40_rpt"/>
</dbReference>
<evidence type="ECO:0000313" key="4">
    <source>
        <dbReference type="EMBL" id="KAK9688172.1"/>
    </source>
</evidence>
<accession>A0AAW1IFF3</accession>
<dbReference type="GO" id="GO:0000398">
    <property type="term" value="P:mRNA splicing, via spliceosome"/>
    <property type="evidence" value="ECO:0007669"/>
    <property type="project" value="InterPro"/>
</dbReference>
<feature type="region of interest" description="Disordered" evidence="3">
    <location>
        <begin position="240"/>
        <end position="271"/>
    </location>
</feature>
<keyword evidence="2" id="KW-0175">Coiled coil</keyword>
<dbReference type="InterPro" id="IPR045184">
    <property type="entry name" value="SMU1"/>
</dbReference>
<feature type="compositionally biased region" description="Acidic residues" evidence="3">
    <location>
        <begin position="245"/>
        <end position="254"/>
    </location>
</feature>
<gene>
    <name evidence="4" type="ORF">QE152_g35736</name>
</gene>
<reference evidence="4 5" key="1">
    <citation type="journal article" date="2024" name="BMC Genomics">
        <title>De novo assembly and annotation of Popillia japonica's genome with initial clues to its potential as an invasive pest.</title>
        <authorList>
            <person name="Cucini C."/>
            <person name="Boschi S."/>
            <person name="Funari R."/>
            <person name="Cardaioli E."/>
            <person name="Iannotti N."/>
            <person name="Marturano G."/>
            <person name="Paoli F."/>
            <person name="Bruttini M."/>
            <person name="Carapelli A."/>
            <person name="Frati F."/>
            <person name="Nardi F."/>
        </authorList>
    </citation>
    <scope>NUCLEOTIDE SEQUENCE [LARGE SCALE GENOMIC DNA]</scope>
    <source>
        <strain evidence="4">DMR45628</strain>
    </source>
</reference>
<dbReference type="PANTHER" id="PTHR22848">
    <property type="entry name" value="WD40 REPEAT PROTEIN"/>
    <property type="match status" value="1"/>
</dbReference>
<proteinExistence type="predicted"/>
<evidence type="ECO:0000313" key="5">
    <source>
        <dbReference type="Proteomes" id="UP001458880"/>
    </source>
</evidence>
<comment type="caution">
    <text evidence="4">The sequence shown here is derived from an EMBL/GenBank/DDBJ whole genome shotgun (WGS) entry which is preliminary data.</text>
</comment>
<dbReference type="PROSITE" id="PS50294">
    <property type="entry name" value="WD_REPEATS_REGION"/>
    <property type="match status" value="1"/>
</dbReference>
<dbReference type="AlphaFoldDB" id="A0AAW1IFF3"/>
<organism evidence="4 5">
    <name type="scientific">Popillia japonica</name>
    <name type="common">Japanese beetle</name>
    <dbReference type="NCBI Taxonomy" id="7064"/>
    <lineage>
        <taxon>Eukaryota</taxon>
        <taxon>Metazoa</taxon>
        <taxon>Ecdysozoa</taxon>
        <taxon>Arthropoda</taxon>
        <taxon>Hexapoda</taxon>
        <taxon>Insecta</taxon>
        <taxon>Pterygota</taxon>
        <taxon>Neoptera</taxon>
        <taxon>Endopterygota</taxon>
        <taxon>Coleoptera</taxon>
        <taxon>Polyphaga</taxon>
        <taxon>Scarabaeiformia</taxon>
        <taxon>Scarabaeidae</taxon>
        <taxon>Rutelinae</taxon>
        <taxon>Popillia</taxon>
    </lineage>
</organism>
<dbReference type="Gene3D" id="2.130.10.10">
    <property type="entry name" value="YVTN repeat-like/Quinoprotein amine dehydrogenase"/>
    <property type="match status" value="1"/>
</dbReference>
<sequence>MKRKYGIHMIAMSVNQVTPANKVQKGKRNSMNRPQSTIDGDVYVGFRNDIDNESPAHRIRFHALLKQIEREYDLLHQENQHLQDKVDLLNEKIETIDKQSLDCIDFDNYPKVISKKLSSTSSQKLKTAHKLKAQTSKIVSSFKAPQFNCTLVKEYIGHKDGVWEVSVARPGQPLIGTASADHSACIWSIESGRCLLQYHGHAGSVNSIRFHPLKDLVLTSSGDCLAHIWQAVVNWDVPKGHSSEEELDSEDCEERGDTKTSTLKTLYSEMD</sequence>
<evidence type="ECO:0000256" key="1">
    <source>
        <dbReference type="PROSITE-ProRule" id="PRU00221"/>
    </source>
</evidence>
<dbReference type="InterPro" id="IPR015943">
    <property type="entry name" value="WD40/YVTN_repeat-like_dom_sf"/>
</dbReference>
<dbReference type="InterPro" id="IPR036322">
    <property type="entry name" value="WD40_repeat_dom_sf"/>
</dbReference>
<dbReference type="PROSITE" id="PS50082">
    <property type="entry name" value="WD_REPEATS_2"/>
    <property type="match status" value="2"/>
</dbReference>
<protein>
    <submittedName>
        <fullName evidence="4">WD domain, G-beta repeat</fullName>
    </submittedName>
</protein>
<feature type="repeat" description="WD" evidence="1">
    <location>
        <begin position="198"/>
        <end position="230"/>
    </location>
</feature>
<evidence type="ECO:0000256" key="2">
    <source>
        <dbReference type="SAM" id="Coils"/>
    </source>
</evidence>
<dbReference type="Proteomes" id="UP001458880">
    <property type="component" value="Unassembled WGS sequence"/>
</dbReference>
<dbReference type="SUPFAM" id="SSF50978">
    <property type="entry name" value="WD40 repeat-like"/>
    <property type="match status" value="1"/>
</dbReference>
<feature type="coiled-coil region" evidence="2">
    <location>
        <begin position="65"/>
        <end position="99"/>
    </location>
</feature>
<evidence type="ECO:0000256" key="3">
    <source>
        <dbReference type="SAM" id="MobiDB-lite"/>
    </source>
</evidence>
<dbReference type="Pfam" id="PF00400">
    <property type="entry name" value="WD40"/>
    <property type="match status" value="2"/>
</dbReference>
<keyword evidence="1" id="KW-0853">WD repeat</keyword>
<feature type="repeat" description="WD" evidence="1">
    <location>
        <begin position="155"/>
        <end position="197"/>
    </location>
</feature>
<dbReference type="SMART" id="SM00320">
    <property type="entry name" value="WD40"/>
    <property type="match status" value="2"/>
</dbReference>
<keyword evidence="5" id="KW-1185">Reference proteome</keyword>
<dbReference type="EMBL" id="JASPKY010000603">
    <property type="protein sequence ID" value="KAK9688172.1"/>
    <property type="molecule type" value="Genomic_DNA"/>
</dbReference>